<feature type="domain" description="C2" evidence="2">
    <location>
        <begin position="70"/>
        <end position="205"/>
    </location>
</feature>
<feature type="compositionally biased region" description="Basic and acidic residues" evidence="1">
    <location>
        <begin position="594"/>
        <end position="631"/>
    </location>
</feature>
<feature type="region of interest" description="Disordered" evidence="1">
    <location>
        <begin position="439"/>
        <end position="477"/>
    </location>
</feature>
<dbReference type="PANTHER" id="PTHR47800:SF5">
    <property type="entry name" value="FER-1-LIKE PROTEIN 6"/>
    <property type="match status" value="1"/>
</dbReference>
<dbReference type="PANTHER" id="PTHR47800">
    <property type="entry name" value="C2 DOMAIN-CONTAINING PROTEIN"/>
    <property type="match status" value="1"/>
</dbReference>
<dbReference type="Pfam" id="PF00168">
    <property type="entry name" value="C2"/>
    <property type="match status" value="1"/>
</dbReference>
<evidence type="ECO:0000313" key="3">
    <source>
        <dbReference type="EMBL" id="KAE9986751.1"/>
    </source>
</evidence>
<evidence type="ECO:0000259" key="2">
    <source>
        <dbReference type="PROSITE" id="PS50004"/>
    </source>
</evidence>
<accession>A0A8H3VFD6</accession>
<protein>
    <recommendedName>
        <fullName evidence="2">C2 domain-containing protein</fullName>
    </recommendedName>
</protein>
<dbReference type="GO" id="GO:0010628">
    <property type="term" value="P:positive regulation of gene expression"/>
    <property type="evidence" value="ECO:0007669"/>
    <property type="project" value="TreeGrafter"/>
</dbReference>
<comment type="caution">
    <text evidence="3">The sequence shown here is derived from an EMBL/GenBank/DDBJ whole genome shotgun (WGS) entry which is preliminary data.</text>
</comment>
<proteinExistence type="predicted"/>
<feature type="compositionally biased region" description="Basic and acidic residues" evidence="1">
    <location>
        <begin position="525"/>
        <end position="545"/>
    </location>
</feature>
<name>A0A8H3VFD6_VENIN</name>
<feature type="compositionally biased region" description="Polar residues" evidence="1">
    <location>
        <begin position="18"/>
        <end position="34"/>
    </location>
</feature>
<dbReference type="AlphaFoldDB" id="A0A8H3VFD6"/>
<evidence type="ECO:0000313" key="4">
    <source>
        <dbReference type="Proteomes" id="UP000447873"/>
    </source>
</evidence>
<sequence>MAENKIAQQQLKGEPDNQVVSEKPQTSGEPSGASNGEPGGASHGEQPQTNGASHDKSEGSEGSSKDGQDEKKEKQPEGGYDKTKLPRQSPGYTLKITFHKAENLPMADINTLSSDPFILAQFSTALPVRHKEDPPLMFRTPTVRRQTDPVWNSEWILANVPASGFRLKCRIYDEDPADHDDRLGNVSFHIDQIDDNWQGIKNQSYSIKKRMGSKRAYLLRALAVCVGKNHHMDGHLYVSVENMGRTKDEDGSRCYTLGPMWWTKHYSPMLGRLTGRTDDKDGDGKDDQTGKDAKKAQSYNFQANQFQLHGPTPPELYHRYVEFKPFVKLMFTSSGIAGWILSKGLHHQHARVYNFDRTTEYGSFPEPSKQSTLKFLDLVHWDKGGRIFTYVLTLDSLFRFTETGKEFGIDFLSKHTMHSDVSIYIAFSGEFFVRRLKHKNRNSPDEPGESEESAHNQTHPPDAIEGESEESASSKDPEYYELVIDNDSGTYRPNADLLPLLKKFLEFNLPGLHIITLDCQKDAERQQRMKKEQKEKKDKEGDHVIYRQHSRGSSISSSDISDLDHMEAEAANGGESSKKKQHKNDNLASAMGRDLQHRGSGRKDHYMNLFRGRDKDGSDPKSRETIAEESHAAQPSTHIVEGHTSEETPKGTKPTEEVELNGENKALEGEESAAAATKGYGTGVA</sequence>
<feature type="region of interest" description="Disordered" evidence="1">
    <location>
        <begin position="1"/>
        <end position="91"/>
    </location>
</feature>
<dbReference type="Gene3D" id="2.60.40.150">
    <property type="entry name" value="C2 domain"/>
    <property type="match status" value="1"/>
</dbReference>
<feature type="region of interest" description="Disordered" evidence="1">
    <location>
        <begin position="525"/>
        <end position="685"/>
    </location>
</feature>
<dbReference type="PROSITE" id="PS50004">
    <property type="entry name" value="C2"/>
    <property type="match status" value="1"/>
</dbReference>
<dbReference type="SUPFAM" id="SSF49562">
    <property type="entry name" value="C2 domain (Calcium/lipid-binding domain, CaLB)"/>
    <property type="match status" value="1"/>
</dbReference>
<reference evidence="3 4" key="1">
    <citation type="submission" date="2018-12" db="EMBL/GenBank/DDBJ databases">
        <title>Venturia inaequalis Genome Resource.</title>
        <authorList>
            <person name="Lichtner F.J."/>
        </authorList>
    </citation>
    <scope>NUCLEOTIDE SEQUENCE [LARGE SCALE GENOMIC DNA]</scope>
    <source>
        <strain evidence="3 4">120213</strain>
    </source>
</reference>
<feature type="compositionally biased region" description="Basic and acidic residues" evidence="1">
    <location>
        <begin position="275"/>
        <end position="294"/>
    </location>
</feature>
<dbReference type="EMBL" id="WNWS01000026">
    <property type="protein sequence ID" value="KAE9986751.1"/>
    <property type="molecule type" value="Genomic_DNA"/>
</dbReference>
<dbReference type="InterPro" id="IPR000008">
    <property type="entry name" value="C2_dom"/>
</dbReference>
<feature type="compositionally biased region" description="Polar residues" evidence="1">
    <location>
        <begin position="1"/>
        <end position="11"/>
    </location>
</feature>
<feature type="compositionally biased region" description="Basic and acidic residues" evidence="1">
    <location>
        <begin position="53"/>
        <end position="84"/>
    </location>
</feature>
<feature type="region of interest" description="Disordered" evidence="1">
    <location>
        <begin position="273"/>
        <end position="294"/>
    </location>
</feature>
<gene>
    <name evidence="3" type="ORF">EG328_004768</name>
</gene>
<dbReference type="SMART" id="SM00239">
    <property type="entry name" value="C2"/>
    <property type="match status" value="1"/>
</dbReference>
<evidence type="ECO:0000256" key="1">
    <source>
        <dbReference type="SAM" id="MobiDB-lite"/>
    </source>
</evidence>
<dbReference type="InterPro" id="IPR035892">
    <property type="entry name" value="C2_domain_sf"/>
</dbReference>
<feature type="compositionally biased region" description="Basic and acidic residues" evidence="1">
    <location>
        <begin position="640"/>
        <end position="656"/>
    </location>
</feature>
<dbReference type="Proteomes" id="UP000447873">
    <property type="component" value="Unassembled WGS sequence"/>
</dbReference>
<organism evidence="3 4">
    <name type="scientific">Venturia inaequalis</name>
    <name type="common">Apple scab fungus</name>
    <dbReference type="NCBI Taxonomy" id="5025"/>
    <lineage>
        <taxon>Eukaryota</taxon>
        <taxon>Fungi</taxon>
        <taxon>Dikarya</taxon>
        <taxon>Ascomycota</taxon>
        <taxon>Pezizomycotina</taxon>
        <taxon>Dothideomycetes</taxon>
        <taxon>Pleosporomycetidae</taxon>
        <taxon>Venturiales</taxon>
        <taxon>Venturiaceae</taxon>
        <taxon>Venturia</taxon>
    </lineage>
</organism>